<name>A0A2P5BY00_TREOI</name>
<proteinExistence type="predicted"/>
<evidence type="ECO:0000313" key="3">
    <source>
        <dbReference type="Proteomes" id="UP000237000"/>
    </source>
</evidence>
<evidence type="ECO:0000313" key="2">
    <source>
        <dbReference type="EMBL" id="PON53683.1"/>
    </source>
</evidence>
<organism evidence="2 3">
    <name type="scientific">Trema orientale</name>
    <name type="common">Charcoal tree</name>
    <name type="synonym">Celtis orientalis</name>
    <dbReference type="NCBI Taxonomy" id="63057"/>
    <lineage>
        <taxon>Eukaryota</taxon>
        <taxon>Viridiplantae</taxon>
        <taxon>Streptophyta</taxon>
        <taxon>Embryophyta</taxon>
        <taxon>Tracheophyta</taxon>
        <taxon>Spermatophyta</taxon>
        <taxon>Magnoliopsida</taxon>
        <taxon>eudicotyledons</taxon>
        <taxon>Gunneridae</taxon>
        <taxon>Pentapetalae</taxon>
        <taxon>rosids</taxon>
        <taxon>fabids</taxon>
        <taxon>Rosales</taxon>
        <taxon>Cannabaceae</taxon>
        <taxon>Trema</taxon>
    </lineage>
</organism>
<keyword evidence="3" id="KW-1185">Reference proteome</keyword>
<feature type="compositionally biased region" description="Low complexity" evidence="1">
    <location>
        <begin position="227"/>
        <end position="241"/>
    </location>
</feature>
<comment type="caution">
    <text evidence="2">The sequence shown here is derived from an EMBL/GenBank/DDBJ whole genome shotgun (WGS) entry which is preliminary data.</text>
</comment>
<feature type="compositionally biased region" description="Low complexity" evidence="1">
    <location>
        <begin position="279"/>
        <end position="292"/>
    </location>
</feature>
<dbReference type="AlphaFoldDB" id="A0A2P5BY00"/>
<dbReference type="EMBL" id="JXTC01000441">
    <property type="protein sequence ID" value="PON53683.1"/>
    <property type="molecule type" value="Genomic_DNA"/>
</dbReference>
<accession>A0A2P5BY00</accession>
<evidence type="ECO:0008006" key="4">
    <source>
        <dbReference type="Google" id="ProtNLM"/>
    </source>
</evidence>
<dbReference type="Proteomes" id="UP000237000">
    <property type="component" value="Unassembled WGS sequence"/>
</dbReference>
<protein>
    <recommendedName>
        <fullName evidence="4">Transposase, Ptta/En/Spm, plant</fullName>
    </recommendedName>
</protein>
<reference evidence="3" key="1">
    <citation type="submission" date="2016-06" db="EMBL/GenBank/DDBJ databases">
        <title>Parallel loss of symbiosis genes in relatives of nitrogen-fixing non-legume Parasponia.</title>
        <authorList>
            <person name="Van Velzen R."/>
            <person name="Holmer R."/>
            <person name="Bu F."/>
            <person name="Rutten L."/>
            <person name="Van Zeijl A."/>
            <person name="Liu W."/>
            <person name="Santuari L."/>
            <person name="Cao Q."/>
            <person name="Sharma T."/>
            <person name="Shen D."/>
            <person name="Roswanjaya Y."/>
            <person name="Wardhani T."/>
            <person name="Kalhor M.S."/>
            <person name="Jansen J."/>
            <person name="Van den Hoogen J."/>
            <person name="Gungor B."/>
            <person name="Hartog M."/>
            <person name="Hontelez J."/>
            <person name="Verver J."/>
            <person name="Yang W.-C."/>
            <person name="Schijlen E."/>
            <person name="Repin R."/>
            <person name="Schilthuizen M."/>
            <person name="Schranz E."/>
            <person name="Heidstra R."/>
            <person name="Miyata K."/>
            <person name="Fedorova E."/>
            <person name="Kohlen W."/>
            <person name="Bisseling T."/>
            <person name="Smit S."/>
            <person name="Geurts R."/>
        </authorList>
    </citation>
    <scope>NUCLEOTIDE SEQUENCE [LARGE SCALE GENOMIC DNA]</scope>
    <source>
        <strain evidence="3">cv. RG33-2</strain>
    </source>
</reference>
<feature type="region of interest" description="Disordered" evidence="1">
    <location>
        <begin position="223"/>
        <end position="244"/>
    </location>
</feature>
<feature type="region of interest" description="Disordered" evidence="1">
    <location>
        <begin position="277"/>
        <end position="318"/>
    </location>
</feature>
<dbReference type="PANTHER" id="PTHR33499">
    <property type="entry name" value="OS12G0282400 PROTEIN-RELATED"/>
    <property type="match status" value="1"/>
</dbReference>
<evidence type="ECO:0000256" key="1">
    <source>
        <dbReference type="SAM" id="MobiDB-lite"/>
    </source>
</evidence>
<dbReference type="PANTHER" id="PTHR33499:SF11">
    <property type="entry name" value="NO APICAL MERISTEM-ASSOCIATED C-TERMINAL DOMAIN-CONTAINING PROTEIN"/>
    <property type="match status" value="1"/>
</dbReference>
<dbReference type="OrthoDB" id="1650587at2759"/>
<feature type="compositionally biased region" description="Acidic residues" evidence="1">
    <location>
        <begin position="307"/>
        <end position="318"/>
    </location>
</feature>
<gene>
    <name evidence="2" type="ORF">TorRG33x02_304720</name>
</gene>
<dbReference type="InParanoid" id="A0A2P5BY00"/>
<sequence>MATVGPTCHEGDAGETPHQTCLGFLPRVNQRKGSKNRSLNLQEKLDSLELGQRLPISFDKTGATWRAVKENKKYFLHLIGVLVRKNTEPFHKSWAKVLAKQKAKIEPGVKKYFQYKDVSNDELPWVSQGIDRTAQDIYKNWKNELSEHFKVNGEDENNLDLPCARRSIPPDMTQEVWNKCVDYFSSEEFRGNPETREMQSIAENYRQRYMDPVTGMWPSEEVEQNYSQVSSSASGSSTQSAPPRIDETLIADEVLVVRRGALARLVPGFHMSIQPSAAPDILPIPSLPTLPSRFRSEPLPPTFDTQDNADEDDTDLDS</sequence>